<keyword evidence="4 7" id="KW-0808">Transferase</keyword>
<dbReference type="AlphaFoldDB" id="A0A839AAU9"/>
<dbReference type="CDD" id="cd07984">
    <property type="entry name" value="LPLAT_LABLAT-like"/>
    <property type="match status" value="1"/>
</dbReference>
<dbReference type="GO" id="GO:0009247">
    <property type="term" value="P:glycolipid biosynthetic process"/>
    <property type="evidence" value="ECO:0007669"/>
    <property type="project" value="UniProtKB-ARBA"/>
</dbReference>
<keyword evidence="3" id="KW-0997">Cell inner membrane</keyword>
<evidence type="ECO:0000313" key="8">
    <source>
        <dbReference type="Proteomes" id="UP000541109"/>
    </source>
</evidence>
<evidence type="ECO:0000313" key="7">
    <source>
        <dbReference type="EMBL" id="MBA5776790.1"/>
    </source>
</evidence>
<dbReference type="InterPro" id="IPR004960">
    <property type="entry name" value="LipA_acyltrans"/>
</dbReference>
<dbReference type="PANTHER" id="PTHR30606">
    <property type="entry name" value="LIPID A BIOSYNTHESIS LAUROYL ACYLTRANSFERASE"/>
    <property type="match status" value="1"/>
</dbReference>
<proteinExistence type="predicted"/>
<keyword evidence="2" id="KW-1003">Cell membrane</keyword>
<dbReference type="RefSeq" id="WP_182163494.1">
    <property type="nucleotide sequence ID" value="NZ_JACFXV010000043.1"/>
</dbReference>
<evidence type="ECO:0000256" key="4">
    <source>
        <dbReference type="ARBA" id="ARBA00022679"/>
    </source>
</evidence>
<evidence type="ECO:0000256" key="6">
    <source>
        <dbReference type="ARBA" id="ARBA00023315"/>
    </source>
</evidence>
<comment type="subcellular location">
    <subcellularLocation>
        <location evidence="1">Cell inner membrane</location>
    </subcellularLocation>
</comment>
<organism evidence="7 8">
    <name type="scientific">Stappia albiluteola</name>
    <dbReference type="NCBI Taxonomy" id="2758565"/>
    <lineage>
        <taxon>Bacteria</taxon>
        <taxon>Pseudomonadati</taxon>
        <taxon>Pseudomonadota</taxon>
        <taxon>Alphaproteobacteria</taxon>
        <taxon>Hyphomicrobiales</taxon>
        <taxon>Stappiaceae</taxon>
        <taxon>Stappia</taxon>
    </lineage>
</organism>
<keyword evidence="6 7" id="KW-0012">Acyltransferase</keyword>
<gene>
    <name evidence="7" type="ORF">H2509_06570</name>
</gene>
<dbReference type="Pfam" id="PF03279">
    <property type="entry name" value="Lip_A_acyltrans"/>
    <property type="match status" value="1"/>
</dbReference>
<protein>
    <submittedName>
        <fullName evidence="7">Lauroyl acyltransferase</fullName>
    </submittedName>
</protein>
<dbReference type="GO" id="GO:0005886">
    <property type="term" value="C:plasma membrane"/>
    <property type="evidence" value="ECO:0007669"/>
    <property type="project" value="UniProtKB-SubCell"/>
</dbReference>
<sequence length="294" mass="32555">MSPPRRGAALKSLQYRLEWLALKSALGVIRLLPLDAASWLGGRIWRVVAPFNARHRRAVANLQAAFPEKSPQECDAIARDMWENLGRVMAETLQLDRLAADPSRFAFDIGPAERAFEGKGSIIVSMHSGNWEVCALGGLAAGRQPAGVYQALKNPLADELLKNLRAPIYPAGLFSKGHDTARRLMAIARGGGMVAFLADLRDVRGIRVPFFGREAHATPFPASLARGSSLPLIASRVVRLKGARFRIEARPVAYPVTGDRKADITAATALVHRQFEEWIRENPSQWMWIHRKWV</sequence>
<name>A0A839AAU9_9HYPH</name>
<accession>A0A839AAU9</accession>
<dbReference type="EMBL" id="JACFXV010000043">
    <property type="protein sequence ID" value="MBA5776790.1"/>
    <property type="molecule type" value="Genomic_DNA"/>
</dbReference>
<dbReference type="PANTHER" id="PTHR30606:SF9">
    <property type="entry name" value="LIPID A BIOSYNTHESIS LAUROYLTRANSFERASE"/>
    <property type="match status" value="1"/>
</dbReference>
<comment type="caution">
    <text evidence="7">The sequence shown here is derived from an EMBL/GenBank/DDBJ whole genome shotgun (WGS) entry which is preliminary data.</text>
</comment>
<evidence type="ECO:0000256" key="5">
    <source>
        <dbReference type="ARBA" id="ARBA00023136"/>
    </source>
</evidence>
<keyword evidence="8" id="KW-1185">Reference proteome</keyword>
<dbReference type="Proteomes" id="UP000541109">
    <property type="component" value="Unassembled WGS sequence"/>
</dbReference>
<reference evidence="7 8" key="1">
    <citation type="submission" date="2020-07" db="EMBL/GenBank/DDBJ databases">
        <title>Stappia sp., F7233, whole genome shotgun sequencing project.</title>
        <authorList>
            <person name="Jiang S."/>
            <person name="Liu Z.W."/>
            <person name="Du Z.J."/>
        </authorList>
    </citation>
    <scope>NUCLEOTIDE SEQUENCE [LARGE SCALE GENOMIC DNA]</scope>
    <source>
        <strain evidence="7 8">F7233</strain>
    </source>
</reference>
<evidence type="ECO:0000256" key="1">
    <source>
        <dbReference type="ARBA" id="ARBA00004533"/>
    </source>
</evidence>
<evidence type="ECO:0000256" key="3">
    <source>
        <dbReference type="ARBA" id="ARBA00022519"/>
    </source>
</evidence>
<dbReference type="GO" id="GO:0016746">
    <property type="term" value="F:acyltransferase activity"/>
    <property type="evidence" value="ECO:0007669"/>
    <property type="project" value="UniProtKB-KW"/>
</dbReference>
<keyword evidence="5" id="KW-0472">Membrane</keyword>
<evidence type="ECO:0000256" key="2">
    <source>
        <dbReference type="ARBA" id="ARBA00022475"/>
    </source>
</evidence>